<keyword evidence="1" id="KW-0805">Transcription regulation</keyword>
<reference evidence="5" key="1">
    <citation type="submission" date="2021-11" db="EMBL/GenBank/DDBJ databases">
        <title>Streptomyces corallinus and Kineosporia corallina sp. nov., two new coral-derived marine actinobacteria.</title>
        <authorList>
            <person name="Buangrab K."/>
            <person name="Sutthacheep M."/>
            <person name="Yeemin T."/>
            <person name="Harunari E."/>
            <person name="Igarashi Y."/>
            <person name="Sripreechasak P."/>
            <person name="Kanchanasin P."/>
            <person name="Tanasupawat S."/>
            <person name="Phongsopitanun W."/>
        </authorList>
    </citation>
    <scope>NUCLEOTIDE SEQUENCE</scope>
    <source>
        <strain evidence="5">JCM 31032</strain>
    </source>
</reference>
<dbReference type="InterPro" id="IPR032783">
    <property type="entry name" value="AraC_lig"/>
</dbReference>
<feature type="domain" description="HTH araC/xylS-type" evidence="4">
    <location>
        <begin position="192"/>
        <end position="290"/>
    </location>
</feature>
<dbReference type="Pfam" id="PF12833">
    <property type="entry name" value="HTH_18"/>
    <property type="match status" value="1"/>
</dbReference>
<dbReference type="RefSeq" id="WP_231449660.1">
    <property type="nucleotide sequence ID" value="NZ_JAJOMB010000034.1"/>
</dbReference>
<dbReference type="EMBL" id="JAJOMB010000034">
    <property type="protein sequence ID" value="MCD5316810.1"/>
    <property type="molecule type" value="Genomic_DNA"/>
</dbReference>
<dbReference type="PANTHER" id="PTHR46796">
    <property type="entry name" value="HTH-TYPE TRANSCRIPTIONAL ACTIVATOR RHAS-RELATED"/>
    <property type="match status" value="1"/>
</dbReference>
<gene>
    <name evidence="5" type="ORF">LR394_38540</name>
</gene>
<dbReference type="GO" id="GO:0043565">
    <property type="term" value="F:sequence-specific DNA binding"/>
    <property type="evidence" value="ECO:0007669"/>
    <property type="project" value="InterPro"/>
</dbReference>
<dbReference type="InterPro" id="IPR018060">
    <property type="entry name" value="HTH_AraC"/>
</dbReference>
<dbReference type="InterPro" id="IPR009057">
    <property type="entry name" value="Homeodomain-like_sf"/>
</dbReference>
<evidence type="ECO:0000256" key="1">
    <source>
        <dbReference type="ARBA" id="ARBA00023015"/>
    </source>
</evidence>
<dbReference type="InterPro" id="IPR020449">
    <property type="entry name" value="Tscrpt_reg_AraC-type_HTH"/>
</dbReference>
<dbReference type="InterPro" id="IPR050204">
    <property type="entry name" value="AraC_XylS_family_regulators"/>
</dbReference>
<accession>A0A9X1SYY0</accession>
<evidence type="ECO:0000313" key="5">
    <source>
        <dbReference type="EMBL" id="MCD5316810.1"/>
    </source>
</evidence>
<dbReference type="Proteomes" id="UP001138997">
    <property type="component" value="Unassembled WGS sequence"/>
</dbReference>
<dbReference type="Gene3D" id="1.10.10.60">
    <property type="entry name" value="Homeodomain-like"/>
    <property type="match status" value="2"/>
</dbReference>
<dbReference type="PRINTS" id="PR00032">
    <property type="entry name" value="HTHARAC"/>
</dbReference>
<dbReference type="PROSITE" id="PS00041">
    <property type="entry name" value="HTH_ARAC_FAMILY_1"/>
    <property type="match status" value="1"/>
</dbReference>
<keyword evidence="6" id="KW-1185">Reference proteome</keyword>
<dbReference type="PROSITE" id="PS01124">
    <property type="entry name" value="HTH_ARAC_FAMILY_2"/>
    <property type="match status" value="1"/>
</dbReference>
<evidence type="ECO:0000259" key="4">
    <source>
        <dbReference type="PROSITE" id="PS01124"/>
    </source>
</evidence>
<comment type="caution">
    <text evidence="5">The sequence shown here is derived from an EMBL/GenBank/DDBJ whole genome shotgun (WGS) entry which is preliminary data.</text>
</comment>
<keyword evidence="3" id="KW-0804">Transcription</keyword>
<dbReference type="Pfam" id="PF12852">
    <property type="entry name" value="Cupin_6"/>
    <property type="match status" value="1"/>
</dbReference>
<evidence type="ECO:0000256" key="2">
    <source>
        <dbReference type="ARBA" id="ARBA00023125"/>
    </source>
</evidence>
<evidence type="ECO:0000256" key="3">
    <source>
        <dbReference type="ARBA" id="ARBA00023163"/>
    </source>
</evidence>
<protein>
    <submittedName>
        <fullName evidence="5">AraC family transcriptional regulator</fullName>
    </submittedName>
</protein>
<dbReference type="InterPro" id="IPR018062">
    <property type="entry name" value="HTH_AraC-typ_CS"/>
</dbReference>
<dbReference type="PANTHER" id="PTHR46796:SF7">
    <property type="entry name" value="ARAC FAMILY TRANSCRIPTIONAL REGULATOR"/>
    <property type="match status" value="1"/>
</dbReference>
<organism evidence="5 6">
    <name type="scientific">Kineosporia babensis</name>
    <dbReference type="NCBI Taxonomy" id="499548"/>
    <lineage>
        <taxon>Bacteria</taxon>
        <taxon>Bacillati</taxon>
        <taxon>Actinomycetota</taxon>
        <taxon>Actinomycetes</taxon>
        <taxon>Kineosporiales</taxon>
        <taxon>Kineosporiaceae</taxon>
        <taxon>Kineosporia</taxon>
    </lineage>
</organism>
<evidence type="ECO:0000313" key="6">
    <source>
        <dbReference type="Proteomes" id="UP001138997"/>
    </source>
</evidence>
<name>A0A9X1SYY0_9ACTN</name>
<dbReference type="SUPFAM" id="SSF46689">
    <property type="entry name" value="Homeodomain-like"/>
    <property type="match status" value="2"/>
</dbReference>
<keyword evidence="2" id="KW-0238">DNA-binding</keyword>
<proteinExistence type="predicted"/>
<dbReference type="GO" id="GO:0003700">
    <property type="term" value="F:DNA-binding transcription factor activity"/>
    <property type="evidence" value="ECO:0007669"/>
    <property type="project" value="InterPro"/>
</dbReference>
<dbReference type="SMART" id="SM00342">
    <property type="entry name" value="HTH_ARAC"/>
    <property type="match status" value="1"/>
</dbReference>
<sequence length="303" mass="32474">MDVVSTALAGARVGEAGARWFGGSGQWGARFESFEGIGFHVVMAGSAWLIDPDSGSRPLVEGDVVLVPSGAEHAVSLSRRPLREVPLLPMGPQAPPAGDFDVEFLCGAYRLGHGEVHHFLRDLPPVIVASSRQAPELAALTQVLLGDVSGDQAGTSITRTALIDLIIVHTLRAWRSRSADPAPLEVGDALVSAALRAIHAQPQAPWSVQQLSDQAGLSRTAFSRRFAAETGRSPMAYLIAQRLTRAAQLLCNTPAPLAFVARQVGYSSEFAFANAFRREFGVSPGRYRQEHQRVLGLESVRLP</sequence>
<dbReference type="AlphaFoldDB" id="A0A9X1SYY0"/>